<dbReference type="AlphaFoldDB" id="A0A7G9GBM9"/>
<sequence>MKRDMDFIYTSDHEEILIEHTQQRTRAGVISQYIRCRRELHMTQEELARRSGISRPNIARFESGNYNPSLEMMVRIAAALGMRLQISLEKASPL</sequence>
<keyword evidence="1" id="KW-0238">DNA-binding</keyword>
<gene>
    <name evidence="3" type="ORF">H9Q79_15165</name>
</gene>
<reference evidence="3 4" key="1">
    <citation type="submission" date="2020-08" db="EMBL/GenBank/DDBJ databases">
        <authorList>
            <person name="Liu C."/>
            <person name="Sun Q."/>
        </authorList>
    </citation>
    <scope>NUCLEOTIDE SEQUENCE [LARGE SCALE GENOMIC DNA]</scope>
    <source>
        <strain evidence="3 4">NSJ-29</strain>
    </source>
</reference>
<dbReference type="InterPro" id="IPR010982">
    <property type="entry name" value="Lambda_DNA-bd_dom_sf"/>
</dbReference>
<dbReference type="CDD" id="cd00093">
    <property type="entry name" value="HTH_XRE"/>
    <property type="match status" value="1"/>
</dbReference>
<dbReference type="GO" id="GO:0005829">
    <property type="term" value="C:cytosol"/>
    <property type="evidence" value="ECO:0007669"/>
    <property type="project" value="TreeGrafter"/>
</dbReference>
<dbReference type="Gene3D" id="1.10.260.40">
    <property type="entry name" value="lambda repressor-like DNA-binding domains"/>
    <property type="match status" value="1"/>
</dbReference>
<evidence type="ECO:0000313" key="4">
    <source>
        <dbReference type="Proteomes" id="UP000515860"/>
    </source>
</evidence>
<dbReference type="EMBL" id="CP060635">
    <property type="protein sequence ID" value="QNM08211.1"/>
    <property type="molecule type" value="Genomic_DNA"/>
</dbReference>
<dbReference type="KEGG" id="whj:H9Q79_15165"/>
<dbReference type="Proteomes" id="UP000515860">
    <property type="component" value="Chromosome"/>
</dbReference>
<dbReference type="PANTHER" id="PTHR46797:SF1">
    <property type="entry name" value="METHYLPHOSPHONATE SYNTHASE"/>
    <property type="match status" value="1"/>
</dbReference>
<dbReference type="InterPro" id="IPR001387">
    <property type="entry name" value="Cro/C1-type_HTH"/>
</dbReference>
<accession>A0A7G9GBM9</accession>
<dbReference type="PANTHER" id="PTHR46797">
    <property type="entry name" value="HTH-TYPE TRANSCRIPTIONAL REGULATOR"/>
    <property type="match status" value="1"/>
</dbReference>
<dbReference type="GO" id="GO:0003700">
    <property type="term" value="F:DNA-binding transcription factor activity"/>
    <property type="evidence" value="ECO:0007669"/>
    <property type="project" value="TreeGrafter"/>
</dbReference>
<dbReference type="SMART" id="SM00530">
    <property type="entry name" value="HTH_XRE"/>
    <property type="match status" value="1"/>
</dbReference>
<feature type="domain" description="HTH cro/C1-type" evidence="2">
    <location>
        <begin position="37"/>
        <end position="91"/>
    </location>
</feature>
<keyword evidence="4" id="KW-1185">Reference proteome</keyword>
<dbReference type="GO" id="GO:0003677">
    <property type="term" value="F:DNA binding"/>
    <property type="evidence" value="ECO:0007669"/>
    <property type="project" value="UniProtKB-KW"/>
</dbReference>
<protein>
    <submittedName>
        <fullName evidence="3">Helix-turn-helix transcriptional regulator</fullName>
    </submittedName>
</protein>
<dbReference type="SUPFAM" id="SSF47413">
    <property type="entry name" value="lambda repressor-like DNA-binding domains"/>
    <property type="match status" value="1"/>
</dbReference>
<evidence type="ECO:0000259" key="2">
    <source>
        <dbReference type="PROSITE" id="PS50943"/>
    </source>
</evidence>
<dbReference type="PROSITE" id="PS50943">
    <property type="entry name" value="HTH_CROC1"/>
    <property type="match status" value="1"/>
</dbReference>
<organism evidence="3 4">
    <name type="scientific">Wansuia hejianensis</name>
    <dbReference type="NCBI Taxonomy" id="2763667"/>
    <lineage>
        <taxon>Bacteria</taxon>
        <taxon>Bacillati</taxon>
        <taxon>Bacillota</taxon>
        <taxon>Clostridia</taxon>
        <taxon>Lachnospirales</taxon>
        <taxon>Lachnospiraceae</taxon>
        <taxon>Wansuia</taxon>
    </lineage>
</organism>
<name>A0A7G9GBM9_9FIRM</name>
<dbReference type="Pfam" id="PF01381">
    <property type="entry name" value="HTH_3"/>
    <property type="match status" value="1"/>
</dbReference>
<dbReference type="RefSeq" id="WP_118648305.1">
    <property type="nucleotide sequence ID" value="NZ_CP060635.1"/>
</dbReference>
<proteinExistence type="predicted"/>
<dbReference type="InterPro" id="IPR050807">
    <property type="entry name" value="TransReg_Diox_bact_type"/>
</dbReference>
<evidence type="ECO:0000313" key="3">
    <source>
        <dbReference type="EMBL" id="QNM08211.1"/>
    </source>
</evidence>
<evidence type="ECO:0000256" key="1">
    <source>
        <dbReference type="ARBA" id="ARBA00023125"/>
    </source>
</evidence>